<protein>
    <submittedName>
        <fullName evidence="1">Antitoxin</fullName>
    </submittedName>
</protein>
<organism evidence="1">
    <name type="scientific">Siphoviridae sp. ctgmM3</name>
    <dbReference type="NCBI Taxonomy" id="2827912"/>
    <lineage>
        <taxon>Viruses</taxon>
        <taxon>Duplodnaviria</taxon>
        <taxon>Heunggongvirae</taxon>
        <taxon>Uroviricota</taxon>
        <taxon>Caudoviricetes</taxon>
    </lineage>
</organism>
<dbReference type="EMBL" id="BK032840">
    <property type="protein sequence ID" value="DAF63462.1"/>
    <property type="molecule type" value="Genomic_DNA"/>
</dbReference>
<accession>A0A8S5TJJ4</accession>
<proteinExistence type="predicted"/>
<evidence type="ECO:0000313" key="1">
    <source>
        <dbReference type="EMBL" id="DAF63462.1"/>
    </source>
</evidence>
<reference evidence="1" key="1">
    <citation type="journal article" date="2021" name="Proc. Natl. Acad. Sci. U.S.A.">
        <title>A Catalog of Tens of Thousands of Viruses from Human Metagenomes Reveals Hidden Associations with Chronic Diseases.</title>
        <authorList>
            <person name="Tisza M.J."/>
            <person name="Buck C.B."/>
        </authorList>
    </citation>
    <scope>NUCLEOTIDE SEQUENCE</scope>
    <source>
        <strain evidence="1">CtgmM3</strain>
    </source>
</reference>
<sequence length="104" mass="11933">MRVQFTVNDEERLKLESLAKKNGYPDISSYCKDKSLGERTYAKMWETIKNKISDMNSGNEFSLRDLIDAPPSNLGVKVFNNQDLLGIEVLSTKDSLKANRFRKK</sequence>
<name>A0A8S5TJJ4_9CAUD</name>